<dbReference type="EMBL" id="UZAH01039370">
    <property type="protein sequence ID" value="VDP56118.1"/>
    <property type="molecule type" value="Genomic_DNA"/>
</dbReference>
<feature type="compositionally biased region" description="Acidic residues" evidence="1">
    <location>
        <begin position="13"/>
        <end position="22"/>
    </location>
</feature>
<reference evidence="2 3" key="1">
    <citation type="submission" date="2018-11" db="EMBL/GenBank/DDBJ databases">
        <authorList>
            <consortium name="Pathogen Informatics"/>
        </authorList>
    </citation>
    <scope>NUCLEOTIDE SEQUENCE [LARGE SCALE GENOMIC DNA]</scope>
</reference>
<dbReference type="AlphaFoldDB" id="A0A183GU12"/>
<organism evidence="3 4">
    <name type="scientific">Heligmosomoides polygyrus</name>
    <name type="common">Parasitic roundworm</name>
    <dbReference type="NCBI Taxonomy" id="6339"/>
    <lineage>
        <taxon>Eukaryota</taxon>
        <taxon>Metazoa</taxon>
        <taxon>Ecdysozoa</taxon>
        <taxon>Nematoda</taxon>
        <taxon>Chromadorea</taxon>
        <taxon>Rhabditida</taxon>
        <taxon>Rhabditina</taxon>
        <taxon>Rhabditomorpha</taxon>
        <taxon>Strongyloidea</taxon>
        <taxon>Heligmosomidae</taxon>
        <taxon>Heligmosomoides</taxon>
    </lineage>
</organism>
<evidence type="ECO:0000313" key="4">
    <source>
        <dbReference type="WBParaSite" id="HPBE_0002618201-mRNA-1"/>
    </source>
</evidence>
<accession>A0A3P8FA15</accession>
<name>A0A183GU12_HELPZ</name>
<dbReference type="Proteomes" id="UP000050761">
    <property type="component" value="Unassembled WGS sequence"/>
</dbReference>
<protein>
    <submittedName>
        <fullName evidence="4">DDE_Tnp_1_7 domain-containing protein</fullName>
    </submittedName>
</protein>
<gene>
    <name evidence="2" type="ORF">HPBE_LOCUS26180</name>
</gene>
<keyword evidence="3" id="KW-1185">Reference proteome</keyword>
<evidence type="ECO:0000313" key="3">
    <source>
        <dbReference type="Proteomes" id="UP000050761"/>
    </source>
</evidence>
<sequence length="125" mass="14268">MEQTRNFGFDTNALEEDAEGDEFSERLDVSRTPSKISMAHEKISPASTLFVDDMGCLEDRASHCCVNKTTITQWDQWFRDVRVKSLLDNAEQRKIGGTDLVMQKRYGSINIITMIGSSYILWTHS</sequence>
<proteinExistence type="predicted"/>
<accession>A0A183GU12</accession>
<reference evidence="4" key="2">
    <citation type="submission" date="2019-09" db="UniProtKB">
        <authorList>
            <consortium name="WormBaseParasite"/>
        </authorList>
    </citation>
    <scope>IDENTIFICATION</scope>
</reference>
<feature type="region of interest" description="Disordered" evidence="1">
    <location>
        <begin position="1"/>
        <end position="27"/>
    </location>
</feature>
<dbReference type="OrthoDB" id="5805277at2759"/>
<evidence type="ECO:0000313" key="2">
    <source>
        <dbReference type="EMBL" id="VDP56118.1"/>
    </source>
</evidence>
<dbReference type="WBParaSite" id="HPBE_0002618201-mRNA-1">
    <property type="protein sequence ID" value="HPBE_0002618201-mRNA-1"/>
    <property type="gene ID" value="HPBE_0002618201"/>
</dbReference>
<evidence type="ECO:0000256" key="1">
    <source>
        <dbReference type="SAM" id="MobiDB-lite"/>
    </source>
</evidence>